<evidence type="ECO:0000313" key="9">
    <source>
        <dbReference type="EMBL" id="SOD65572.1"/>
    </source>
</evidence>
<dbReference type="PROSITE" id="PS51755">
    <property type="entry name" value="OMPR_PHOB"/>
    <property type="match status" value="1"/>
</dbReference>
<evidence type="ECO:0000259" key="7">
    <source>
        <dbReference type="PROSITE" id="PS50110"/>
    </source>
</evidence>
<dbReference type="GO" id="GO:0032993">
    <property type="term" value="C:protein-DNA complex"/>
    <property type="evidence" value="ECO:0007669"/>
    <property type="project" value="TreeGrafter"/>
</dbReference>
<dbReference type="GO" id="GO:0005829">
    <property type="term" value="C:cytosol"/>
    <property type="evidence" value="ECO:0007669"/>
    <property type="project" value="TreeGrafter"/>
</dbReference>
<dbReference type="EMBL" id="OCNE01000022">
    <property type="protein sequence ID" value="SOD65572.1"/>
    <property type="molecule type" value="Genomic_DNA"/>
</dbReference>
<dbReference type="PROSITE" id="PS50110">
    <property type="entry name" value="RESPONSE_REGULATORY"/>
    <property type="match status" value="1"/>
</dbReference>
<dbReference type="InterPro" id="IPR039420">
    <property type="entry name" value="WalR-like"/>
</dbReference>
<accession>A0A286E3U3</accession>
<dbReference type="SMART" id="SM00448">
    <property type="entry name" value="REC"/>
    <property type="match status" value="1"/>
</dbReference>
<keyword evidence="2" id="KW-0805">Transcription regulation</keyword>
<name>A0A286E3U3_9ACTN</name>
<dbReference type="InterPro" id="IPR001867">
    <property type="entry name" value="OmpR/PhoB-type_DNA-bd"/>
</dbReference>
<dbReference type="PANTHER" id="PTHR48111">
    <property type="entry name" value="REGULATOR OF RPOS"/>
    <property type="match status" value="1"/>
</dbReference>
<dbReference type="PANTHER" id="PTHR48111:SF4">
    <property type="entry name" value="DNA-BINDING DUAL TRANSCRIPTIONAL REGULATOR OMPR"/>
    <property type="match status" value="1"/>
</dbReference>
<dbReference type="AlphaFoldDB" id="A0A286E3U3"/>
<feature type="domain" description="OmpR/PhoB-type" evidence="8">
    <location>
        <begin position="149"/>
        <end position="244"/>
    </location>
</feature>
<dbReference type="Proteomes" id="UP000219072">
    <property type="component" value="Unassembled WGS sequence"/>
</dbReference>
<evidence type="ECO:0000256" key="4">
    <source>
        <dbReference type="ARBA" id="ARBA00023163"/>
    </source>
</evidence>
<evidence type="ECO:0000259" key="8">
    <source>
        <dbReference type="PROSITE" id="PS51755"/>
    </source>
</evidence>
<keyword evidence="1" id="KW-0597">Phosphoprotein</keyword>
<evidence type="ECO:0000256" key="3">
    <source>
        <dbReference type="ARBA" id="ARBA00023125"/>
    </source>
</evidence>
<dbReference type="Gene3D" id="1.10.10.10">
    <property type="entry name" value="Winged helix-like DNA-binding domain superfamily/Winged helix DNA-binding domain"/>
    <property type="match status" value="1"/>
</dbReference>
<comment type="caution">
    <text evidence="5">Lacks conserved residue(s) required for the propagation of feature annotation.</text>
</comment>
<evidence type="ECO:0000313" key="10">
    <source>
        <dbReference type="Proteomes" id="UP000219072"/>
    </source>
</evidence>
<dbReference type="Pfam" id="PF00072">
    <property type="entry name" value="Response_reg"/>
    <property type="match status" value="1"/>
</dbReference>
<dbReference type="Gene3D" id="3.40.50.2300">
    <property type="match status" value="1"/>
</dbReference>
<sequence>MQVSRIHPFPSYSDISRPRGVLSRHSWNFLVVDGDERAARELTQRLRRHRHEARSVGTGAEALRRCTDAEVVLLALDLPDVDGLEVCRSIAETSRTPLLALAEHGSELDCVLGLQAGADDFLVKPYGFRELLARVEAVMRRAHPAERPRSSTRLGPLTIDHTTRVVRLHGQPVALTRKEFDLLHLLASPPGKVVHRRHILHHVWQDIDLSRSRTIDTHVNSLRRKLGSAGWIIAVRGVGFRLVEA</sequence>
<dbReference type="InterPro" id="IPR001789">
    <property type="entry name" value="Sig_transdc_resp-reg_receiver"/>
</dbReference>
<dbReference type="Gene3D" id="6.10.250.690">
    <property type="match status" value="1"/>
</dbReference>
<keyword evidence="4" id="KW-0804">Transcription</keyword>
<dbReference type="SUPFAM" id="SSF52172">
    <property type="entry name" value="CheY-like"/>
    <property type="match status" value="1"/>
</dbReference>
<reference evidence="9 10" key="1">
    <citation type="submission" date="2017-09" db="EMBL/GenBank/DDBJ databases">
        <authorList>
            <person name="Ehlers B."/>
            <person name="Leendertz F.H."/>
        </authorList>
    </citation>
    <scope>NUCLEOTIDE SEQUENCE [LARGE SCALE GENOMIC DNA]</scope>
    <source>
        <strain evidence="9 10">CGMCC 4.7095</strain>
    </source>
</reference>
<organism evidence="9 10">
    <name type="scientific">Streptomyces zhaozhouensis</name>
    <dbReference type="NCBI Taxonomy" id="1300267"/>
    <lineage>
        <taxon>Bacteria</taxon>
        <taxon>Bacillati</taxon>
        <taxon>Actinomycetota</taxon>
        <taxon>Actinomycetes</taxon>
        <taxon>Kitasatosporales</taxon>
        <taxon>Streptomycetaceae</taxon>
        <taxon>Streptomyces</taxon>
    </lineage>
</organism>
<protein>
    <submittedName>
        <fullName evidence="9">DNA-binding response regulator, OmpR family, contains REC and winged-helix (WHTH) domain</fullName>
    </submittedName>
</protein>
<keyword evidence="3 6" id="KW-0238">DNA-binding</keyword>
<dbReference type="GO" id="GO:0006355">
    <property type="term" value="P:regulation of DNA-templated transcription"/>
    <property type="evidence" value="ECO:0007669"/>
    <property type="project" value="InterPro"/>
</dbReference>
<evidence type="ECO:0000256" key="2">
    <source>
        <dbReference type="ARBA" id="ARBA00023015"/>
    </source>
</evidence>
<keyword evidence="10" id="KW-1185">Reference proteome</keyword>
<evidence type="ECO:0000256" key="5">
    <source>
        <dbReference type="PROSITE-ProRule" id="PRU00169"/>
    </source>
</evidence>
<dbReference type="GO" id="GO:0000156">
    <property type="term" value="F:phosphorelay response regulator activity"/>
    <property type="evidence" value="ECO:0007669"/>
    <property type="project" value="TreeGrafter"/>
</dbReference>
<dbReference type="InterPro" id="IPR011006">
    <property type="entry name" value="CheY-like_superfamily"/>
</dbReference>
<dbReference type="SMART" id="SM00862">
    <property type="entry name" value="Trans_reg_C"/>
    <property type="match status" value="1"/>
</dbReference>
<gene>
    <name evidence="9" type="ORF">SAMN06297387_12258</name>
</gene>
<dbReference type="CDD" id="cd00383">
    <property type="entry name" value="trans_reg_C"/>
    <property type="match status" value="1"/>
</dbReference>
<feature type="domain" description="Response regulatory" evidence="7">
    <location>
        <begin position="28"/>
        <end position="139"/>
    </location>
</feature>
<feature type="DNA-binding region" description="OmpR/PhoB-type" evidence="6">
    <location>
        <begin position="149"/>
        <end position="244"/>
    </location>
</feature>
<dbReference type="GO" id="GO:0000976">
    <property type="term" value="F:transcription cis-regulatory region binding"/>
    <property type="evidence" value="ECO:0007669"/>
    <property type="project" value="TreeGrafter"/>
</dbReference>
<evidence type="ECO:0000256" key="1">
    <source>
        <dbReference type="ARBA" id="ARBA00022553"/>
    </source>
</evidence>
<dbReference type="Pfam" id="PF00486">
    <property type="entry name" value="Trans_reg_C"/>
    <property type="match status" value="1"/>
</dbReference>
<evidence type="ECO:0000256" key="6">
    <source>
        <dbReference type="PROSITE-ProRule" id="PRU01091"/>
    </source>
</evidence>
<dbReference type="InterPro" id="IPR036388">
    <property type="entry name" value="WH-like_DNA-bd_sf"/>
</dbReference>
<proteinExistence type="predicted"/>